<dbReference type="EMBL" id="LJIJ01001007">
    <property type="protein sequence ID" value="ODM93372.1"/>
    <property type="molecule type" value="Genomic_DNA"/>
</dbReference>
<keyword evidence="3" id="KW-1185">Reference proteome</keyword>
<accession>A0A1D2MKE5</accession>
<evidence type="ECO:0000313" key="2">
    <source>
        <dbReference type="EMBL" id="ODM93372.1"/>
    </source>
</evidence>
<dbReference type="SMART" id="SM00225">
    <property type="entry name" value="BTB"/>
    <property type="match status" value="1"/>
</dbReference>
<dbReference type="Gene3D" id="3.30.710.10">
    <property type="entry name" value="Potassium Channel Kv1.1, Chain A"/>
    <property type="match status" value="1"/>
</dbReference>
<dbReference type="Pfam" id="PF00651">
    <property type="entry name" value="BTB"/>
    <property type="match status" value="1"/>
</dbReference>
<dbReference type="AlphaFoldDB" id="A0A1D2MKE5"/>
<reference evidence="2 3" key="1">
    <citation type="journal article" date="2016" name="Genome Biol. Evol.">
        <title>Gene Family Evolution Reflects Adaptation to Soil Environmental Stressors in the Genome of the Collembolan Orchesella cincta.</title>
        <authorList>
            <person name="Faddeeva-Vakhrusheva A."/>
            <person name="Derks M.F."/>
            <person name="Anvar S.Y."/>
            <person name="Agamennone V."/>
            <person name="Suring W."/>
            <person name="Smit S."/>
            <person name="van Straalen N.M."/>
            <person name="Roelofs D."/>
        </authorList>
    </citation>
    <scope>NUCLEOTIDE SEQUENCE [LARGE SCALE GENOMIC DNA]</scope>
    <source>
        <tissue evidence="2">Mixed pool</tissue>
    </source>
</reference>
<gene>
    <name evidence="2" type="ORF">Ocin01_13307</name>
</gene>
<dbReference type="Proteomes" id="UP000094527">
    <property type="component" value="Unassembled WGS sequence"/>
</dbReference>
<dbReference type="InterPro" id="IPR011333">
    <property type="entry name" value="SKP1/BTB/POZ_sf"/>
</dbReference>
<name>A0A1D2MKE5_ORCCI</name>
<proteinExistence type="predicted"/>
<organism evidence="2 3">
    <name type="scientific">Orchesella cincta</name>
    <name type="common">Springtail</name>
    <name type="synonym">Podura cincta</name>
    <dbReference type="NCBI Taxonomy" id="48709"/>
    <lineage>
        <taxon>Eukaryota</taxon>
        <taxon>Metazoa</taxon>
        <taxon>Ecdysozoa</taxon>
        <taxon>Arthropoda</taxon>
        <taxon>Hexapoda</taxon>
        <taxon>Collembola</taxon>
        <taxon>Entomobryomorpha</taxon>
        <taxon>Entomobryoidea</taxon>
        <taxon>Orchesellidae</taxon>
        <taxon>Orchesellinae</taxon>
        <taxon>Orchesella</taxon>
    </lineage>
</organism>
<evidence type="ECO:0000313" key="3">
    <source>
        <dbReference type="Proteomes" id="UP000094527"/>
    </source>
</evidence>
<dbReference type="PROSITE" id="PS50097">
    <property type="entry name" value="BTB"/>
    <property type="match status" value="1"/>
</dbReference>
<dbReference type="OrthoDB" id="684045at2759"/>
<feature type="domain" description="BTB" evidence="1">
    <location>
        <begin position="159"/>
        <end position="224"/>
    </location>
</feature>
<sequence length="330" mass="37458">MEILPFDIDVLNNVAEPGAKQPKLLNLIQSLLGKTGNDKIEINMVLTKVDNETAQMEAYVCGLILGQVERGFKNASLGMKLAIGIYDKGVQIHNFDYGEQISAGGYWKFDQKLEATIARKLQECSYYEASVTLQLVPVTTNLSREFANNKHMLENKFSCDTGITCQNGVIAPCHKYILATNSRFFRQLFHYNQRAGTIDDLNLSAECVDAMLKFLYYRDVDDFEENPNLAMELLRVAHEKRFLTLKDYLTKFLMEKSSQRFNVEQGIQLFTKTQGVGGYESLQKKAVEVIRMGANLDELKNSREFKTLLGNNYEMGMQLVMCMATQRNVG</sequence>
<comment type="caution">
    <text evidence="2">The sequence shown here is derived from an EMBL/GenBank/DDBJ whole genome shotgun (WGS) entry which is preliminary data.</text>
</comment>
<protein>
    <submittedName>
        <fullName evidence="2">Kelch-like protein 25</fullName>
    </submittedName>
</protein>
<evidence type="ECO:0000259" key="1">
    <source>
        <dbReference type="PROSITE" id="PS50097"/>
    </source>
</evidence>
<dbReference type="InterPro" id="IPR000210">
    <property type="entry name" value="BTB/POZ_dom"/>
</dbReference>
<dbReference type="SUPFAM" id="SSF54695">
    <property type="entry name" value="POZ domain"/>
    <property type="match status" value="1"/>
</dbReference>
<dbReference type="CDD" id="cd18186">
    <property type="entry name" value="BTB_POZ_ZBTB_KLHL-like"/>
    <property type="match status" value="1"/>
</dbReference>